<dbReference type="PRINTS" id="PR00035">
    <property type="entry name" value="HTHGNTR"/>
</dbReference>
<dbReference type="Pfam" id="PF07729">
    <property type="entry name" value="FCD"/>
    <property type="match status" value="1"/>
</dbReference>
<dbReference type="InterPro" id="IPR011711">
    <property type="entry name" value="GntR_C"/>
</dbReference>
<dbReference type="InterPro" id="IPR036390">
    <property type="entry name" value="WH_DNA-bd_sf"/>
</dbReference>
<keyword evidence="1" id="KW-0805">Transcription regulation</keyword>
<dbReference type="PANTHER" id="PTHR43537">
    <property type="entry name" value="TRANSCRIPTIONAL REGULATOR, GNTR FAMILY"/>
    <property type="match status" value="1"/>
</dbReference>
<protein>
    <recommendedName>
        <fullName evidence="4">HTH gntR-type domain-containing protein</fullName>
    </recommendedName>
</protein>
<keyword evidence="3" id="KW-0804">Transcription</keyword>
<dbReference type="Gene3D" id="1.10.10.10">
    <property type="entry name" value="Winged helix-like DNA-binding domain superfamily/Winged helix DNA-binding domain"/>
    <property type="match status" value="1"/>
</dbReference>
<proteinExistence type="predicted"/>
<dbReference type="Gene3D" id="1.20.120.530">
    <property type="entry name" value="GntR ligand-binding domain-like"/>
    <property type="match status" value="1"/>
</dbReference>
<dbReference type="CDD" id="cd07377">
    <property type="entry name" value="WHTH_GntR"/>
    <property type="match status" value="1"/>
</dbReference>
<reference evidence="5" key="1">
    <citation type="submission" date="2014-05" db="EMBL/GenBank/DDBJ databases">
        <title>Key roles for freshwater Actinobacteria revealed by deep metagenomic sequencing.</title>
        <authorList>
            <person name="Ghai R."/>
            <person name="Mizuno C.M."/>
            <person name="Picazo A."/>
            <person name="Camacho A."/>
            <person name="Rodriguez-Valera F."/>
        </authorList>
    </citation>
    <scope>NUCLEOTIDE SEQUENCE</scope>
</reference>
<dbReference type="SMART" id="SM00895">
    <property type="entry name" value="FCD"/>
    <property type="match status" value="1"/>
</dbReference>
<dbReference type="InterPro" id="IPR008920">
    <property type="entry name" value="TF_FadR/GntR_C"/>
</dbReference>
<dbReference type="SUPFAM" id="SSF48008">
    <property type="entry name" value="GntR ligand-binding domain-like"/>
    <property type="match status" value="1"/>
</dbReference>
<evidence type="ECO:0000256" key="1">
    <source>
        <dbReference type="ARBA" id="ARBA00023015"/>
    </source>
</evidence>
<dbReference type="GO" id="GO:0043565">
    <property type="term" value="F:sequence-specific DNA binding"/>
    <property type="evidence" value="ECO:0007669"/>
    <property type="project" value="InterPro"/>
</dbReference>
<dbReference type="SMART" id="SM00345">
    <property type="entry name" value="HTH_GNTR"/>
    <property type="match status" value="1"/>
</dbReference>
<evidence type="ECO:0000259" key="4">
    <source>
        <dbReference type="PROSITE" id="PS50949"/>
    </source>
</evidence>
<dbReference type="InterPro" id="IPR036388">
    <property type="entry name" value="WH-like_DNA-bd_sf"/>
</dbReference>
<feature type="domain" description="HTH gntR-type" evidence="4">
    <location>
        <begin position="24"/>
        <end position="91"/>
    </location>
</feature>
<dbReference type="SUPFAM" id="SSF46785">
    <property type="entry name" value="Winged helix' DNA-binding domain"/>
    <property type="match status" value="1"/>
</dbReference>
<dbReference type="InterPro" id="IPR000485">
    <property type="entry name" value="AsnC-type_HTH_dom"/>
</dbReference>
<dbReference type="EMBL" id="JNSK01000059">
    <property type="protein sequence ID" value="KGA16699.1"/>
    <property type="molecule type" value="Genomic_DNA"/>
</dbReference>
<gene>
    <name evidence="5" type="ORF">GM50_13775</name>
</gene>
<dbReference type="InterPro" id="IPR000524">
    <property type="entry name" value="Tscrpt_reg_HTH_GntR"/>
</dbReference>
<evidence type="ECO:0000256" key="2">
    <source>
        <dbReference type="ARBA" id="ARBA00023125"/>
    </source>
</evidence>
<evidence type="ECO:0000313" key="5">
    <source>
        <dbReference type="EMBL" id="KGA16699.1"/>
    </source>
</evidence>
<evidence type="ECO:0000256" key="3">
    <source>
        <dbReference type="ARBA" id="ARBA00023163"/>
    </source>
</evidence>
<organism evidence="5">
    <name type="scientific">freshwater metagenome</name>
    <dbReference type="NCBI Taxonomy" id="449393"/>
    <lineage>
        <taxon>unclassified sequences</taxon>
        <taxon>metagenomes</taxon>
        <taxon>ecological metagenomes</taxon>
    </lineage>
</organism>
<dbReference type="AlphaFoldDB" id="A0A094Q3N2"/>
<dbReference type="PRINTS" id="PR00033">
    <property type="entry name" value="HTHASNC"/>
</dbReference>
<dbReference type="GO" id="GO:0003700">
    <property type="term" value="F:DNA-binding transcription factor activity"/>
    <property type="evidence" value="ECO:0007669"/>
    <property type="project" value="InterPro"/>
</dbReference>
<dbReference type="PANTHER" id="PTHR43537:SF24">
    <property type="entry name" value="GLUCONATE OPERON TRANSCRIPTIONAL REPRESSOR"/>
    <property type="match status" value="1"/>
</dbReference>
<comment type="caution">
    <text evidence="5">The sequence shown here is derived from an EMBL/GenBank/DDBJ whole genome shotgun (WGS) entry which is preliminary data.</text>
</comment>
<accession>A0A094Q3N2</accession>
<name>A0A094Q3N2_9ZZZZ</name>
<dbReference type="Pfam" id="PF00392">
    <property type="entry name" value="GntR"/>
    <property type="match status" value="1"/>
</dbReference>
<sequence length="245" mass="27574">MRTDKSPSRAREGLKMKLNSKTSDSLSDDAYEWLISAITSFAIPTNSQISENKLATELGVSRTPVREALKRLENEGLIKRGEAGRFTVAMLTSKDVDEAIDLLILCDTYMFQRAAKNISDADSQLLKDSAEKMAHFATLGDRESWIKQDSIFHETAMRAANNEIVSEVSRVTRRRIQRFWARSLSGARDLITCSDEHLEIAQSILDKDFIAISDLVEAHLAHLRANMHEIVESMAVFFTSDGYNE</sequence>
<dbReference type="PROSITE" id="PS50949">
    <property type="entry name" value="HTH_GNTR"/>
    <property type="match status" value="1"/>
</dbReference>
<keyword evidence="2" id="KW-0238">DNA-binding</keyword>